<dbReference type="InterPro" id="IPR011060">
    <property type="entry name" value="RibuloseP-bd_barrel"/>
</dbReference>
<keyword evidence="5 9" id="KW-0665">Pyrimidine biosynthesis</keyword>
<feature type="binding site" evidence="8">
    <location>
        <position position="196"/>
    </location>
    <ligand>
        <name>substrate</name>
    </ligand>
</feature>
<evidence type="ECO:0000259" key="10">
    <source>
        <dbReference type="SMART" id="SM00934"/>
    </source>
</evidence>
<dbReference type="PROSITE" id="PS00156">
    <property type="entry name" value="OMPDECASE"/>
    <property type="match status" value="1"/>
</dbReference>
<dbReference type="NCBIfam" id="TIGR01740">
    <property type="entry name" value="pyrF"/>
    <property type="match status" value="1"/>
</dbReference>
<accession>A0A8J5XQY9</accession>
<comment type="caution">
    <text evidence="11">The sequence shown here is derived from an EMBL/GenBank/DDBJ whole genome shotgun (WGS) entry which is preliminary data.</text>
</comment>
<dbReference type="EMBL" id="JAGTXO010000007">
    <property type="protein sequence ID" value="KAG8466787.1"/>
    <property type="molecule type" value="Genomic_DNA"/>
</dbReference>
<feature type="domain" description="Orotidine 5'-phosphate decarboxylase" evidence="10">
    <location>
        <begin position="8"/>
        <end position="232"/>
    </location>
</feature>
<evidence type="ECO:0000256" key="3">
    <source>
        <dbReference type="ARBA" id="ARBA00021923"/>
    </source>
</evidence>
<dbReference type="CDD" id="cd04725">
    <property type="entry name" value="OMP_decarboxylase_like"/>
    <property type="match status" value="1"/>
</dbReference>
<dbReference type="InterPro" id="IPR013785">
    <property type="entry name" value="Aldolase_TIM"/>
</dbReference>
<dbReference type="GO" id="GO:0005829">
    <property type="term" value="C:cytosol"/>
    <property type="evidence" value="ECO:0007669"/>
    <property type="project" value="TreeGrafter"/>
</dbReference>
<evidence type="ECO:0000256" key="1">
    <source>
        <dbReference type="ARBA" id="ARBA00004861"/>
    </source>
</evidence>
<feature type="binding site" evidence="8">
    <location>
        <position position="14"/>
    </location>
    <ligand>
        <name>substrate</name>
    </ligand>
</feature>
<dbReference type="OMA" id="FWKVGLE"/>
<evidence type="ECO:0000256" key="6">
    <source>
        <dbReference type="ARBA" id="ARBA00023239"/>
    </source>
</evidence>
<proteinExistence type="inferred from homology"/>
<dbReference type="PANTHER" id="PTHR32119">
    <property type="entry name" value="OROTIDINE 5'-PHOSPHATE DECARBOXYLASE"/>
    <property type="match status" value="1"/>
</dbReference>
<evidence type="ECO:0000313" key="12">
    <source>
        <dbReference type="Proteomes" id="UP000751190"/>
    </source>
</evidence>
<dbReference type="HAMAP" id="MF_01200_B">
    <property type="entry name" value="OMPdecase_type1_B"/>
    <property type="match status" value="1"/>
</dbReference>
<dbReference type="UniPathway" id="UPA00070">
    <property type="reaction ID" value="UER00120"/>
</dbReference>
<evidence type="ECO:0000256" key="9">
    <source>
        <dbReference type="RuleBase" id="RU000512"/>
    </source>
</evidence>
<keyword evidence="4 9" id="KW-0210">Decarboxylase</keyword>
<dbReference type="EC" id="4.1.1.23" evidence="2 9"/>
<dbReference type="GO" id="GO:0004590">
    <property type="term" value="F:orotidine-5'-phosphate decarboxylase activity"/>
    <property type="evidence" value="ECO:0007669"/>
    <property type="project" value="UniProtKB-EC"/>
</dbReference>
<comment type="similarity">
    <text evidence="9">Belongs to the OMP decarboxylase family.</text>
</comment>
<dbReference type="Proteomes" id="UP000751190">
    <property type="component" value="Unassembled WGS sequence"/>
</dbReference>
<dbReference type="InterPro" id="IPR047596">
    <property type="entry name" value="OMPdecase_bac"/>
</dbReference>
<reference evidence="11" key="1">
    <citation type="submission" date="2021-05" db="EMBL/GenBank/DDBJ databases">
        <title>The genome of the haptophyte Pavlova lutheri (Diacronema luteri, Pavlovales) - a model for lipid biosynthesis in eukaryotic algae.</title>
        <authorList>
            <person name="Hulatt C.J."/>
            <person name="Posewitz M.C."/>
        </authorList>
    </citation>
    <scope>NUCLEOTIDE SEQUENCE</scope>
    <source>
        <strain evidence="11">NIVA-4/92</strain>
    </source>
</reference>
<dbReference type="InterPro" id="IPR014732">
    <property type="entry name" value="OMPdecase"/>
</dbReference>
<keyword evidence="12" id="KW-1185">Reference proteome</keyword>
<dbReference type="InterPro" id="IPR018089">
    <property type="entry name" value="OMPdecase_AS"/>
</dbReference>
<feature type="binding site" evidence="8">
    <location>
        <position position="36"/>
    </location>
    <ligand>
        <name>substrate</name>
    </ligand>
</feature>
<dbReference type="SUPFAM" id="SSF51366">
    <property type="entry name" value="Ribulose-phoshate binding barrel"/>
    <property type="match status" value="1"/>
</dbReference>
<dbReference type="PANTHER" id="PTHR32119:SF2">
    <property type="entry name" value="OROTIDINE 5'-PHOSPHATE DECARBOXYLASE"/>
    <property type="match status" value="1"/>
</dbReference>
<feature type="active site" description="For OMPdecase activity" evidence="7">
    <location>
        <position position="67"/>
    </location>
</feature>
<feature type="binding site" evidence="8">
    <location>
        <position position="216"/>
    </location>
    <ligand>
        <name>substrate</name>
    </ligand>
</feature>
<dbReference type="Gene3D" id="3.20.20.70">
    <property type="entry name" value="Aldolase class I"/>
    <property type="match status" value="1"/>
</dbReference>
<protein>
    <recommendedName>
        <fullName evidence="3 9">Orotidine 5'-phosphate decarboxylase</fullName>
        <ecNumber evidence="2 9">4.1.1.23</ecNumber>
    </recommendedName>
</protein>
<comment type="catalytic activity">
    <reaction evidence="9">
        <text>orotidine 5'-phosphate + H(+) = UMP + CO2</text>
        <dbReference type="Rhea" id="RHEA:11596"/>
        <dbReference type="ChEBI" id="CHEBI:15378"/>
        <dbReference type="ChEBI" id="CHEBI:16526"/>
        <dbReference type="ChEBI" id="CHEBI:57538"/>
        <dbReference type="ChEBI" id="CHEBI:57865"/>
        <dbReference type="EC" id="4.1.1.23"/>
    </reaction>
</comment>
<evidence type="ECO:0000256" key="4">
    <source>
        <dbReference type="ARBA" id="ARBA00022793"/>
    </source>
</evidence>
<feature type="active site" description="For OMPdecase activity" evidence="7">
    <location>
        <position position="64"/>
    </location>
</feature>
<dbReference type="OrthoDB" id="10262284at2759"/>
<dbReference type="Pfam" id="PF00215">
    <property type="entry name" value="OMPdecase"/>
    <property type="match status" value="1"/>
</dbReference>
<comment type="pathway">
    <text evidence="1 9">Pyrimidine metabolism; UMP biosynthesis via de novo pathway; UMP from orotate: step 2/2.</text>
</comment>
<keyword evidence="6 9" id="KW-0456">Lyase</keyword>
<evidence type="ECO:0000256" key="8">
    <source>
        <dbReference type="PIRSR" id="PIRSR614732-2"/>
    </source>
</evidence>
<feature type="binding site" evidence="8">
    <location>
        <position position="187"/>
    </location>
    <ligand>
        <name>substrate</name>
    </ligand>
</feature>
<evidence type="ECO:0000313" key="11">
    <source>
        <dbReference type="EMBL" id="KAG8466787.1"/>
    </source>
</evidence>
<feature type="binding site" evidence="8">
    <location>
        <position position="217"/>
    </location>
    <ligand>
        <name>substrate</name>
    </ligand>
</feature>
<feature type="active site" description="For OMPdecase activity" evidence="7">
    <location>
        <position position="62"/>
    </location>
</feature>
<evidence type="ECO:0000256" key="5">
    <source>
        <dbReference type="ARBA" id="ARBA00022975"/>
    </source>
</evidence>
<dbReference type="GO" id="GO:0006207">
    <property type="term" value="P:'de novo' pyrimidine nucleobase biosynthetic process"/>
    <property type="evidence" value="ECO:0007669"/>
    <property type="project" value="InterPro"/>
</dbReference>
<dbReference type="NCBIfam" id="NF001273">
    <property type="entry name" value="PRK00230.1"/>
    <property type="match status" value="1"/>
</dbReference>
<sequence length="245" mass="24624">MDSAALPRVLVAVDTPSLEEAGALVGKLRGVDVGFKIGLEFFSAQGLAGVHRVVGGAPFFLDLKFHDIPNTVAGAVRAVSASRPAIVNVHAAGGAEMMRAAAAAAREGADAAGAPRPLVIAVTVLTSLDDADLGAVGQQPPVVEQVVRLARLAQSCGLDGVVCSAKELPAIRAACGDSFATIVPGIRPAGGDVADQKRVVTPAQAIADGASFLVVGRPITQASDPRQAALDILASLGAPRARAPP</sequence>
<evidence type="ECO:0000256" key="7">
    <source>
        <dbReference type="PIRSR" id="PIRSR614732-1"/>
    </source>
</evidence>
<name>A0A8J5XQY9_DIALT</name>
<gene>
    <name evidence="11" type="ORF">KFE25_008166</name>
</gene>
<dbReference type="AlphaFoldDB" id="A0A8J5XQY9"/>
<dbReference type="InterPro" id="IPR001754">
    <property type="entry name" value="OMPdeCOase_dom"/>
</dbReference>
<dbReference type="GO" id="GO:0044205">
    <property type="term" value="P:'de novo' UMP biosynthetic process"/>
    <property type="evidence" value="ECO:0007669"/>
    <property type="project" value="UniProtKB-UniPathway"/>
</dbReference>
<dbReference type="SMART" id="SM00934">
    <property type="entry name" value="OMPdecase"/>
    <property type="match status" value="1"/>
</dbReference>
<evidence type="ECO:0000256" key="2">
    <source>
        <dbReference type="ARBA" id="ARBA00012321"/>
    </source>
</evidence>
<organism evidence="11 12">
    <name type="scientific">Diacronema lutheri</name>
    <name type="common">Unicellular marine alga</name>
    <name type="synonym">Monochrysis lutheri</name>
    <dbReference type="NCBI Taxonomy" id="2081491"/>
    <lineage>
        <taxon>Eukaryota</taxon>
        <taxon>Haptista</taxon>
        <taxon>Haptophyta</taxon>
        <taxon>Pavlovophyceae</taxon>
        <taxon>Pavlovales</taxon>
        <taxon>Pavlovaceae</taxon>
        <taxon>Diacronema</taxon>
    </lineage>
</organism>
<feature type="binding site" evidence="8">
    <location>
        <position position="126"/>
    </location>
    <ligand>
        <name>substrate</name>
    </ligand>
</feature>